<feature type="transmembrane region" description="Helical" evidence="10">
    <location>
        <begin position="100"/>
        <end position="120"/>
    </location>
</feature>
<dbReference type="GO" id="GO:0005886">
    <property type="term" value="C:plasma membrane"/>
    <property type="evidence" value="ECO:0007669"/>
    <property type="project" value="TreeGrafter"/>
</dbReference>
<dbReference type="EnsemblMetazoa" id="XM_021058574.2">
    <property type="protein sequence ID" value="XP_020914233.1"/>
    <property type="gene ID" value="LOC110251825"/>
</dbReference>
<keyword evidence="8" id="KW-0407">Ion channel</keyword>
<accession>A0A913Y3L6</accession>
<evidence type="ECO:0000256" key="10">
    <source>
        <dbReference type="SAM" id="Phobius"/>
    </source>
</evidence>
<keyword evidence="12" id="KW-1185">Reference proteome</keyword>
<evidence type="ECO:0000256" key="2">
    <source>
        <dbReference type="ARBA" id="ARBA00008497"/>
    </source>
</evidence>
<proteinExistence type="inferred from homology"/>
<comment type="similarity">
    <text evidence="2">Belongs to the CALHM family.</text>
</comment>
<evidence type="ECO:0000256" key="8">
    <source>
        <dbReference type="ARBA" id="ARBA00023303"/>
    </source>
</evidence>
<feature type="transmembrane region" description="Helical" evidence="10">
    <location>
        <begin position="20"/>
        <end position="37"/>
    </location>
</feature>
<protein>
    <submittedName>
        <fullName evidence="11">Uncharacterized protein</fullName>
    </submittedName>
</protein>
<dbReference type="InterPro" id="IPR029569">
    <property type="entry name" value="CALHM"/>
</dbReference>
<dbReference type="RefSeq" id="XP_020914233.1">
    <property type="nucleotide sequence ID" value="XM_021058574.2"/>
</dbReference>
<keyword evidence="6" id="KW-0406">Ion transport</keyword>
<feature type="region of interest" description="Disordered" evidence="9">
    <location>
        <begin position="269"/>
        <end position="313"/>
    </location>
</feature>
<feature type="compositionally biased region" description="Basic and acidic residues" evidence="9">
    <location>
        <begin position="288"/>
        <end position="305"/>
    </location>
</feature>
<dbReference type="OrthoDB" id="5953668at2759"/>
<feature type="transmembrane region" description="Helical" evidence="10">
    <location>
        <begin position="170"/>
        <end position="187"/>
    </location>
</feature>
<keyword evidence="3" id="KW-0813">Transport</keyword>
<dbReference type="PANTHER" id="PTHR32261:SF1">
    <property type="entry name" value="CALCIUM HOMEOSTASIS MODULATOR PROTEIN"/>
    <property type="match status" value="1"/>
</dbReference>
<organism evidence="11 12">
    <name type="scientific">Exaiptasia diaphana</name>
    <name type="common">Tropical sea anemone</name>
    <name type="synonym">Aiptasia pulchella</name>
    <dbReference type="NCBI Taxonomy" id="2652724"/>
    <lineage>
        <taxon>Eukaryota</taxon>
        <taxon>Metazoa</taxon>
        <taxon>Cnidaria</taxon>
        <taxon>Anthozoa</taxon>
        <taxon>Hexacorallia</taxon>
        <taxon>Actiniaria</taxon>
        <taxon>Aiptasiidae</taxon>
        <taxon>Exaiptasia</taxon>
    </lineage>
</organism>
<dbReference type="Pfam" id="PF14798">
    <property type="entry name" value="Ca_hom_mod"/>
    <property type="match status" value="1"/>
</dbReference>
<dbReference type="KEGG" id="epa:110251825"/>
<dbReference type="AlphaFoldDB" id="A0A913Y3L6"/>
<evidence type="ECO:0000256" key="3">
    <source>
        <dbReference type="ARBA" id="ARBA00022448"/>
    </source>
</evidence>
<reference evidence="11" key="1">
    <citation type="submission" date="2022-11" db="UniProtKB">
        <authorList>
            <consortium name="EnsemblMetazoa"/>
        </authorList>
    </citation>
    <scope>IDENTIFICATION</scope>
</reference>
<feature type="transmembrane region" description="Helical" evidence="10">
    <location>
        <begin position="58"/>
        <end position="80"/>
    </location>
</feature>
<evidence type="ECO:0000256" key="1">
    <source>
        <dbReference type="ARBA" id="ARBA00004141"/>
    </source>
</evidence>
<evidence type="ECO:0000256" key="4">
    <source>
        <dbReference type="ARBA" id="ARBA00022692"/>
    </source>
</evidence>
<evidence type="ECO:0000313" key="11">
    <source>
        <dbReference type="EnsemblMetazoa" id="XP_020914233.1"/>
    </source>
</evidence>
<keyword evidence="4 10" id="KW-0812">Transmembrane</keyword>
<dbReference type="GeneID" id="110251825"/>
<evidence type="ECO:0000256" key="7">
    <source>
        <dbReference type="ARBA" id="ARBA00023136"/>
    </source>
</evidence>
<evidence type="ECO:0000256" key="9">
    <source>
        <dbReference type="SAM" id="MobiDB-lite"/>
    </source>
</evidence>
<evidence type="ECO:0000256" key="5">
    <source>
        <dbReference type="ARBA" id="ARBA00022989"/>
    </source>
</evidence>
<keyword evidence="5 10" id="KW-1133">Transmembrane helix</keyword>
<evidence type="ECO:0000313" key="12">
    <source>
        <dbReference type="Proteomes" id="UP000887567"/>
    </source>
</evidence>
<dbReference type="GO" id="GO:1904669">
    <property type="term" value="P:ATP export"/>
    <property type="evidence" value="ECO:0007669"/>
    <property type="project" value="UniProtKB-ARBA"/>
</dbReference>
<dbReference type="GO" id="GO:0005261">
    <property type="term" value="F:monoatomic cation channel activity"/>
    <property type="evidence" value="ECO:0007669"/>
    <property type="project" value="TreeGrafter"/>
</dbReference>
<sequence>MVSGKVFTGIKTALEKLFKTSGATLRNVLIFVLVFGLERIFEKDVFRCPEKKHRLYGISFLVCPAVSLFVLTLLLNANFWNVLTGCRLSQFRPLFVFKRVVSMVFQAFLPPGVWIVVALIQTNYYVCMQLGPKETAIKKATRNTTDAKKIKEIKYEIERKFYQAQCESHMMAWSFFISLILFAFVIVCTRRCLFLQADGILPDLDDYDKLEAEAAVDSFKERIKEIASSEGKSYIDGAFEYCKTEPKLKTGYSQVKYIRKQLARKYPRTTGDLSQPYRAEGQVEEELNENRSKEIIDDGHYELRDLTPSGSAN</sequence>
<dbReference type="OMA" id="HYSTIHR"/>
<name>A0A913Y3L6_EXADI</name>
<evidence type="ECO:0000256" key="6">
    <source>
        <dbReference type="ARBA" id="ARBA00023065"/>
    </source>
</evidence>
<comment type="subcellular location">
    <subcellularLocation>
        <location evidence="1">Membrane</location>
        <topology evidence="1">Multi-pass membrane protein</topology>
    </subcellularLocation>
</comment>
<keyword evidence="7 10" id="KW-0472">Membrane</keyword>
<dbReference type="PANTHER" id="PTHR32261">
    <property type="entry name" value="CALCIUM HOMEOSTASIS MODULATOR PROTEIN"/>
    <property type="match status" value="1"/>
</dbReference>
<dbReference type="Proteomes" id="UP000887567">
    <property type="component" value="Unplaced"/>
</dbReference>